<dbReference type="STRING" id="282301.A0A267GE85"/>
<accession>A0A267GE85</accession>
<sequence>SAMNPMDAADPLTRTLLSLQSAISASTSAAAAAASERRRPRKSELHPTAAPASASMSIDDPSNMSDFHMGAADFDDVMSTAAASASGEDAAARRHLSNQLLSSGRMKQTGRSVGKKADVVRASDLIGFKKFSGHMLWLRVQKARLAEGGGGGDFGAGGGGGAASGADFAAAGDEQQVDKRKLQQLWQYLPEKEKRQWNVKASRLMRQAARIGAKSFGADASPRQLADHRAVEAVKRLAGERRRLHVQMEKSKLGRFTALDVAAHLKLLGDSLQALGLRLKRASSVSHAGSLAVVTDSLLCALVCLHCLATQAPGIAEAVDVAEAADSLDNCAFFMPGLAGGGGGGGGAGGNGQPSG</sequence>
<dbReference type="PANTHER" id="PTHR46584:SF1">
    <property type="entry name" value="HMG DOMAIN-CONTAINING PROTEIN 4"/>
    <property type="match status" value="1"/>
</dbReference>
<proteinExistence type="predicted"/>
<evidence type="ECO:0000313" key="2">
    <source>
        <dbReference type="EMBL" id="PAA83609.1"/>
    </source>
</evidence>
<evidence type="ECO:0000313" key="3">
    <source>
        <dbReference type="Proteomes" id="UP000215902"/>
    </source>
</evidence>
<protein>
    <recommendedName>
        <fullName evidence="4">HMG box domain-containing protein</fullName>
    </recommendedName>
</protein>
<dbReference type="Proteomes" id="UP000215902">
    <property type="component" value="Unassembled WGS sequence"/>
</dbReference>
<dbReference type="EMBL" id="NIVC01000413">
    <property type="protein sequence ID" value="PAA83609.1"/>
    <property type="molecule type" value="Genomic_DNA"/>
</dbReference>
<dbReference type="OrthoDB" id="4777606at2759"/>
<dbReference type="PANTHER" id="PTHR46584">
    <property type="entry name" value="HMG DOMAIN-CONTAINING PROTEIN 4"/>
    <property type="match status" value="1"/>
</dbReference>
<organism evidence="2 3">
    <name type="scientific">Macrostomum lignano</name>
    <dbReference type="NCBI Taxonomy" id="282301"/>
    <lineage>
        <taxon>Eukaryota</taxon>
        <taxon>Metazoa</taxon>
        <taxon>Spiralia</taxon>
        <taxon>Lophotrochozoa</taxon>
        <taxon>Platyhelminthes</taxon>
        <taxon>Rhabditophora</taxon>
        <taxon>Macrostomorpha</taxon>
        <taxon>Macrostomida</taxon>
        <taxon>Macrostomidae</taxon>
        <taxon>Macrostomum</taxon>
    </lineage>
</organism>
<name>A0A267GE85_9PLAT</name>
<feature type="non-terminal residue" evidence="2">
    <location>
        <position position="1"/>
    </location>
</feature>
<feature type="region of interest" description="Disordered" evidence="1">
    <location>
        <begin position="27"/>
        <end position="62"/>
    </location>
</feature>
<gene>
    <name evidence="2" type="ORF">BOX15_Mlig030683g1</name>
</gene>
<evidence type="ECO:0000256" key="1">
    <source>
        <dbReference type="SAM" id="MobiDB-lite"/>
    </source>
</evidence>
<reference evidence="2 3" key="1">
    <citation type="submission" date="2017-06" db="EMBL/GenBank/DDBJ databases">
        <title>A platform for efficient transgenesis in Macrostomum lignano, a flatworm model organism for stem cell research.</title>
        <authorList>
            <person name="Berezikov E."/>
        </authorList>
    </citation>
    <scope>NUCLEOTIDE SEQUENCE [LARGE SCALE GENOMIC DNA]</scope>
    <source>
        <strain evidence="2">DV1</strain>
        <tissue evidence="2">Whole organism</tissue>
    </source>
</reference>
<dbReference type="AlphaFoldDB" id="A0A267GE85"/>
<keyword evidence="3" id="KW-1185">Reference proteome</keyword>
<comment type="caution">
    <text evidence="2">The sequence shown here is derived from an EMBL/GenBank/DDBJ whole genome shotgun (WGS) entry which is preliminary data.</text>
</comment>
<evidence type="ECO:0008006" key="4">
    <source>
        <dbReference type="Google" id="ProtNLM"/>
    </source>
</evidence>
<dbReference type="InterPro" id="IPR042477">
    <property type="entry name" value="HMGXB4"/>
</dbReference>